<dbReference type="SUPFAM" id="SSF52058">
    <property type="entry name" value="L domain-like"/>
    <property type="match status" value="1"/>
</dbReference>
<protein>
    <submittedName>
        <fullName evidence="2">Uncharacterized protein</fullName>
    </submittedName>
</protein>
<dbReference type="InterPro" id="IPR032675">
    <property type="entry name" value="LRR_dom_sf"/>
</dbReference>
<dbReference type="Gene3D" id="3.80.10.10">
    <property type="entry name" value="Ribonuclease Inhibitor"/>
    <property type="match status" value="2"/>
</dbReference>
<evidence type="ECO:0000256" key="1">
    <source>
        <dbReference type="ARBA" id="ARBA00022821"/>
    </source>
</evidence>
<keyword evidence="3" id="KW-1185">Reference proteome</keyword>
<organism evidence="2 3">
    <name type="scientific">Stylosanthes scabra</name>
    <dbReference type="NCBI Taxonomy" id="79078"/>
    <lineage>
        <taxon>Eukaryota</taxon>
        <taxon>Viridiplantae</taxon>
        <taxon>Streptophyta</taxon>
        <taxon>Embryophyta</taxon>
        <taxon>Tracheophyta</taxon>
        <taxon>Spermatophyta</taxon>
        <taxon>Magnoliopsida</taxon>
        <taxon>eudicotyledons</taxon>
        <taxon>Gunneridae</taxon>
        <taxon>Pentapetalae</taxon>
        <taxon>rosids</taxon>
        <taxon>fabids</taxon>
        <taxon>Fabales</taxon>
        <taxon>Fabaceae</taxon>
        <taxon>Papilionoideae</taxon>
        <taxon>50 kb inversion clade</taxon>
        <taxon>dalbergioids sensu lato</taxon>
        <taxon>Dalbergieae</taxon>
        <taxon>Pterocarpus clade</taxon>
        <taxon>Stylosanthes</taxon>
    </lineage>
</organism>
<accession>A0ABU6WI44</accession>
<dbReference type="Proteomes" id="UP001341840">
    <property type="component" value="Unassembled WGS sequence"/>
</dbReference>
<dbReference type="PANTHER" id="PTHR36766">
    <property type="entry name" value="PLANT BROAD-SPECTRUM MILDEW RESISTANCE PROTEIN RPW8"/>
    <property type="match status" value="1"/>
</dbReference>
<gene>
    <name evidence="2" type="ORF">PIB30_052063</name>
</gene>
<dbReference type="PANTHER" id="PTHR36766:SF40">
    <property type="entry name" value="DISEASE RESISTANCE PROTEIN RGA3"/>
    <property type="match status" value="1"/>
</dbReference>
<comment type="caution">
    <text evidence="2">The sequence shown here is derived from an EMBL/GenBank/DDBJ whole genome shotgun (WGS) entry which is preliminary data.</text>
</comment>
<sequence>MPCWEAWHVSDSEAFPQLRKLTIRDCPMLEGEMLEQAFLRVIASLSDVSKIHNLRVSEVPQRTYQIMLRYEDNLSIVGCESVVKSAFKATSIKYLTCLHEIQLSESWCSLSFPDNCLPKSLKKLTICRCRILEFPEQQQRKYNLVELKIERCYSWFSLSLDAFPNLKKLEIFFCPSLESVSMSKSPHLSLQSVTIIGCDNLVSFAGEGLAAPNLTHLELRRCNSLEALPSHMNSLLPSLHTFTILNCQEICRFPEGGWPPNLKELTIGKQWRSLSSMGNLDTFTHLTIYDDDDECTDLKSFPEAGSLPPLPSLTTLNLSSFKNLETLECNELLRLTSLQQLHIRWCNKLENMEGEKLPSSLLLLHIEGCKLLREKCKNKHQQIWPKIEHIPTIVVDRQQIV</sequence>
<dbReference type="EMBL" id="JASCZI010181617">
    <property type="protein sequence ID" value="MED6184917.1"/>
    <property type="molecule type" value="Genomic_DNA"/>
</dbReference>
<proteinExistence type="predicted"/>
<keyword evidence="1" id="KW-0611">Plant defense</keyword>
<name>A0ABU6WI44_9FABA</name>
<evidence type="ECO:0000313" key="2">
    <source>
        <dbReference type="EMBL" id="MED6184917.1"/>
    </source>
</evidence>
<reference evidence="2 3" key="1">
    <citation type="journal article" date="2023" name="Plants (Basel)">
        <title>Bridging the Gap: Combining Genomics and Transcriptomics Approaches to Understand Stylosanthes scabra, an Orphan Legume from the Brazilian Caatinga.</title>
        <authorList>
            <person name="Ferreira-Neto J.R.C."/>
            <person name="da Silva M.D."/>
            <person name="Binneck E."/>
            <person name="de Melo N.F."/>
            <person name="da Silva R.H."/>
            <person name="de Melo A.L.T.M."/>
            <person name="Pandolfi V."/>
            <person name="Bustamante F.O."/>
            <person name="Brasileiro-Vidal A.C."/>
            <person name="Benko-Iseppon A.M."/>
        </authorList>
    </citation>
    <scope>NUCLEOTIDE SEQUENCE [LARGE SCALE GENOMIC DNA]</scope>
    <source>
        <tissue evidence="2">Leaves</tissue>
    </source>
</reference>
<evidence type="ECO:0000313" key="3">
    <source>
        <dbReference type="Proteomes" id="UP001341840"/>
    </source>
</evidence>